<keyword evidence="6" id="KW-0961">Cell wall biogenesis/degradation</keyword>
<dbReference type="SUPFAM" id="SSF56601">
    <property type="entry name" value="beta-lactamase/transpeptidase-like"/>
    <property type="match status" value="1"/>
</dbReference>
<keyword evidence="10" id="KW-0812">Transmembrane</keyword>
<comment type="similarity">
    <text evidence="1 9">Belongs to the peptidase S11 family.</text>
</comment>
<dbReference type="PRINTS" id="PR00725">
    <property type="entry name" value="DADACBPTASE1"/>
</dbReference>
<keyword evidence="10" id="KW-0472">Membrane</keyword>
<keyword evidence="4" id="KW-0133">Cell shape</keyword>
<organism evidence="12 13">
    <name type="scientific">Candidatus Campbellbacteria bacterium CG10_big_fil_rev_8_21_14_0_10_35_52</name>
    <dbReference type="NCBI Taxonomy" id="1974527"/>
    <lineage>
        <taxon>Bacteria</taxon>
        <taxon>Candidatus Campbelliibacteriota</taxon>
    </lineage>
</organism>
<reference evidence="13" key="1">
    <citation type="submission" date="2017-09" db="EMBL/GenBank/DDBJ databases">
        <title>Depth-based differentiation of microbial function through sediment-hosted aquifers and enrichment of novel symbionts in the deep terrestrial subsurface.</title>
        <authorList>
            <person name="Probst A.J."/>
            <person name="Ladd B."/>
            <person name="Jarett J.K."/>
            <person name="Geller-Mcgrath D.E."/>
            <person name="Sieber C.M.K."/>
            <person name="Emerson J.B."/>
            <person name="Anantharaman K."/>
            <person name="Thomas B.C."/>
            <person name="Malmstrom R."/>
            <person name="Stieglmeier M."/>
            <person name="Klingl A."/>
            <person name="Woyke T."/>
            <person name="Ryan C.M."/>
            <person name="Banfield J.F."/>
        </authorList>
    </citation>
    <scope>NUCLEOTIDE SEQUENCE [LARGE SCALE GENOMIC DNA]</scope>
</reference>
<dbReference type="InterPro" id="IPR001967">
    <property type="entry name" value="Peptidase_S11_N"/>
</dbReference>
<dbReference type="GO" id="GO:0006508">
    <property type="term" value="P:proteolysis"/>
    <property type="evidence" value="ECO:0007669"/>
    <property type="project" value="InterPro"/>
</dbReference>
<evidence type="ECO:0000313" key="13">
    <source>
        <dbReference type="Proteomes" id="UP000230481"/>
    </source>
</evidence>
<dbReference type="AlphaFoldDB" id="A0A2M6WVA0"/>
<keyword evidence="10" id="KW-1133">Transmembrane helix</keyword>
<dbReference type="EMBL" id="PFAA01000031">
    <property type="protein sequence ID" value="PIT96735.1"/>
    <property type="molecule type" value="Genomic_DNA"/>
</dbReference>
<keyword evidence="5" id="KW-0573">Peptidoglycan synthesis</keyword>
<dbReference type="PANTHER" id="PTHR21581:SF6">
    <property type="entry name" value="TRAFFICKING PROTEIN PARTICLE COMPLEX SUBUNIT 12"/>
    <property type="match status" value="1"/>
</dbReference>
<feature type="domain" description="Peptidase S11 D-alanyl-D-alanine carboxypeptidase A N-terminal" evidence="11">
    <location>
        <begin position="53"/>
        <end position="291"/>
    </location>
</feature>
<evidence type="ECO:0000256" key="5">
    <source>
        <dbReference type="ARBA" id="ARBA00022984"/>
    </source>
</evidence>
<dbReference type="GO" id="GO:0008360">
    <property type="term" value="P:regulation of cell shape"/>
    <property type="evidence" value="ECO:0007669"/>
    <property type="project" value="UniProtKB-KW"/>
</dbReference>
<sequence length="311" mass="34408">MISRIRKNIYAKTAFLCVILIIFLFFIFAKDDNKNKLTDVKEEINYSVNAFEDISLEAKAAFVWDVNKKEAIYNLNEEAQLPLASLAKLMTVITAMNILPESSIITIDKEAISEEGDSGLFENEKWNLLDIVKFTLISSSNDGASAVANVAGLLKSDFPSREADSKKTFTRAMNEKAKEIGLNQTYFINPTGLDTNEFLGGGYGSARDMSLLMEYAIVNNMEIFEATKYKELEFASLNDINHTAINTNSAVNSLPGLIASKTGFTDLAEGNLIIAFDAGINRPIIITVLGSTQNGRFRDVEKLLDIILKNL</sequence>
<evidence type="ECO:0000256" key="10">
    <source>
        <dbReference type="SAM" id="Phobius"/>
    </source>
</evidence>
<evidence type="ECO:0000256" key="7">
    <source>
        <dbReference type="PIRSR" id="PIRSR618044-1"/>
    </source>
</evidence>
<evidence type="ECO:0000256" key="9">
    <source>
        <dbReference type="RuleBase" id="RU004016"/>
    </source>
</evidence>
<feature type="active site" evidence="7">
    <location>
        <position position="139"/>
    </location>
</feature>
<evidence type="ECO:0000256" key="3">
    <source>
        <dbReference type="ARBA" id="ARBA00022801"/>
    </source>
</evidence>
<dbReference type="GO" id="GO:0009002">
    <property type="term" value="F:serine-type D-Ala-D-Ala carboxypeptidase activity"/>
    <property type="evidence" value="ECO:0007669"/>
    <property type="project" value="InterPro"/>
</dbReference>
<evidence type="ECO:0000256" key="6">
    <source>
        <dbReference type="ARBA" id="ARBA00023316"/>
    </source>
</evidence>
<feature type="transmembrane region" description="Helical" evidence="10">
    <location>
        <begin position="9"/>
        <end position="29"/>
    </location>
</feature>
<keyword evidence="2" id="KW-0732">Signal</keyword>
<comment type="caution">
    <text evidence="12">The sequence shown here is derived from an EMBL/GenBank/DDBJ whole genome shotgun (WGS) entry which is preliminary data.</text>
</comment>
<evidence type="ECO:0000256" key="2">
    <source>
        <dbReference type="ARBA" id="ARBA00022729"/>
    </source>
</evidence>
<dbReference type="PANTHER" id="PTHR21581">
    <property type="entry name" value="D-ALANYL-D-ALANINE CARBOXYPEPTIDASE"/>
    <property type="match status" value="1"/>
</dbReference>
<accession>A0A2M6WVA0</accession>
<dbReference type="Gene3D" id="3.40.710.10">
    <property type="entry name" value="DD-peptidase/beta-lactamase superfamily"/>
    <property type="match status" value="1"/>
</dbReference>
<name>A0A2M6WVA0_9BACT</name>
<evidence type="ECO:0000256" key="4">
    <source>
        <dbReference type="ARBA" id="ARBA00022960"/>
    </source>
</evidence>
<dbReference type="Pfam" id="PF00768">
    <property type="entry name" value="Peptidase_S11"/>
    <property type="match status" value="1"/>
</dbReference>
<dbReference type="InterPro" id="IPR012338">
    <property type="entry name" value="Beta-lactam/transpept-like"/>
</dbReference>
<evidence type="ECO:0000256" key="1">
    <source>
        <dbReference type="ARBA" id="ARBA00007164"/>
    </source>
</evidence>
<proteinExistence type="inferred from homology"/>
<gene>
    <name evidence="12" type="ORF">COT82_01665</name>
</gene>
<dbReference type="GO" id="GO:0071555">
    <property type="term" value="P:cell wall organization"/>
    <property type="evidence" value="ECO:0007669"/>
    <property type="project" value="UniProtKB-KW"/>
</dbReference>
<feature type="active site" description="Proton acceptor" evidence="7">
    <location>
        <position position="88"/>
    </location>
</feature>
<dbReference type="GO" id="GO:0009252">
    <property type="term" value="P:peptidoglycan biosynthetic process"/>
    <property type="evidence" value="ECO:0007669"/>
    <property type="project" value="UniProtKB-KW"/>
</dbReference>
<feature type="binding site" evidence="8">
    <location>
        <position position="261"/>
    </location>
    <ligand>
        <name>substrate</name>
    </ligand>
</feature>
<dbReference type="InterPro" id="IPR018044">
    <property type="entry name" value="Peptidase_S11"/>
</dbReference>
<dbReference type="Proteomes" id="UP000230481">
    <property type="component" value="Unassembled WGS sequence"/>
</dbReference>
<keyword evidence="3" id="KW-0378">Hydrolase</keyword>
<evidence type="ECO:0000259" key="11">
    <source>
        <dbReference type="Pfam" id="PF00768"/>
    </source>
</evidence>
<evidence type="ECO:0000313" key="12">
    <source>
        <dbReference type="EMBL" id="PIT96735.1"/>
    </source>
</evidence>
<feature type="active site" description="Acyl-ester intermediate" evidence="7">
    <location>
        <position position="85"/>
    </location>
</feature>
<evidence type="ECO:0000256" key="8">
    <source>
        <dbReference type="PIRSR" id="PIRSR618044-2"/>
    </source>
</evidence>
<protein>
    <recommendedName>
        <fullName evidence="11">Peptidase S11 D-alanyl-D-alanine carboxypeptidase A N-terminal domain-containing protein</fullName>
    </recommendedName>
</protein>